<keyword evidence="3" id="KW-1185">Reference proteome</keyword>
<evidence type="ECO:0000256" key="1">
    <source>
        <dbReference type="SAM" id="MobiDB-lite"/>
    </source>
</evidence>
<evidence type="ECO:0000313" key="2">
    <source>
        <dbReference type="EMBL" id="MED6164615.1"/>
    </source>
</evidence>
<proteinExistence type="predicted"/>
<dbReference type="EMBL" id="JASCZI010122689">
    <property type="protein sequence ID" value="MED6164615.1"/>
    <property type="molecule type" value="Genomic_DNA"/>
</dbReference>
<protein>
    <submittedName>
        <fullName evidence="2">Uncharacterized protein</fullName>
    </submittedName>
</protein>
<accession>A0ABU6UWE7</accession>
<comment type="caution">
    <text evidence="2">The sequence shown here is derived from an EMBL/GenBank/DDBJ whole genome shotgun (WGS) entry which is preliminary data.</text>
</comment>
<evidence type="ECO:0000313" key="3">
    <source>
        <dbReference type="Proteomes" id="UP001341840"/>
    </source>
</evidence>
<sequence length="53" mass="5936">GDEVNKPSEKRKPISVKRMRSKEVSGKKVIDLIEGKCCGRDVSLEKVSKFTKS</sequence>
<reference evidence="2 3" key="1">
    <citation type="journal article" date="2023" name="Plants (Basel)">
        <title>Bridging the Gap: Combining Genomics and Transcriptomics Approaches to Understand Stylosanthes scabra, an Orphan Legume from the Brazilian Caatinga.</title>
        <authorList>
            <person name="Ferreira-Neto J.R.C."/>
            <person name="da Silva M.D."/>
            <person name="Binneck E."/>
            <person name="de Melo N.F."/>
            <person name="da Silva R.H."/>
            <person name="de Melo A.L.T.M."/>
            <person name="Pandolfi V."/>
            <person name="Bustamante F.O."/>
            <person name="Brasileiro-Vidal A.C."/>
            <person name="Benko-Iseppon A.M."/>
        </authorList>
    </citation>
    <scope>NUCLEOTIDE SEQUENCE [LARGE SCALE GENOMIC DNA]</scope>
    <source>
        <tissue evidence="2">Leaves</tissue>
    </source>
</reference>
<feature type="region of interest" description="Disordered" evidence="1">
    <location>
        <begin position="1"/>
        <end position="20"/>
    </location>
</feature>
<dbReference type="Proteomes" id="UP001341840">
    <property type="component" value="Unassembled WGS sequence"/>
</dbReference>
<name>A0ABU6UWE7_9FABA</name>
<gene>
    <name evidence="2" type="ORF">PIB30_091864</name>
</gene>
<feature type="non-terminal residue" evidence="2">
    <location>
        <position position="1"/>
    </location>
</feature>
<feature type="compositionally biased region" description="Basic and acidic residues" evidence="1">
    <location>
        <begin position="1"/>
        <end position="12"/>
    </location>
</feature>
<organism evidence="2 3">
    <name type="scientific">Stylosanthes scabra</name>
    <dbReference type="NCBI Taxonomy" id="79078"/>
    <lineage>
        <taxon>Eukaryota</taxon>
        <taxon>Viridiplantae</taxon>
        <taxon>Streptophyta</taxon>
        <taxon>Embryophyta</taxon>
        <taxon>Tracheophyta</taxon>
        <taxon>Spermatophyta</taxon>
        <taxon>Magnoliopsida</taxon>
        <taxon>eudicotyledons</taxon>
        <taxon>Gunneridae</taxon>
        <taxon>Pentapetalae</taxon>
        <taxon>rosids</taxon>
        <taxon>fabids</taxon>
        <taxon>Fabales</taxon>
        <taxon>Fabaceae</taxon>
        <taxon>Papilionoideae</taxon>
        <taxon>50 kb inversion clade</taxon>
        <taxon>dalbergioids sensu lato</taxon>
        <taxon>Dalbergieae</taxon>
        <taxon>Pterocarpus clade</taxon>
        <taxon>Stylosanthes</taxon>
    </lineage>
</organism>